<evidence type="ECO:0000313" key="3">
    <source>
        <dbReference type="EMBL" id="KAJ4354180.1"/>
    </source>
</evidence>
<evidence type="ECO:0000259" key="2">
    <source>
        <dbReference type="PROSITE" id="PS50048"/>
    </source>
</evidence>
<dbReference type="CDD" id="cd00067">
    <property type="entry name" value="GAL4"/>
    <property type="match status" value="1"/>
</dbReference>
<dbReference type="InterPro" id="IPR036864">
    <property type="entry name" value="Zn2-C6_fun-type_DNA-bd_sf"/>
</dbReference>
<dbReference type="Pfam" id="PF11951">
    <property type="entry name" value="Fungal_trans_2"/>
    <property type="match status" value="1"/>
</dbReference>
<dbReference type="GO" id="GO:0008270">
    <property type="term" value="F:zinc ion binding"/>
    <property type="evidence" value="ECO:0007669"/>
    <property type="project" value="InterPro"/>
</dbReference>
<organism evidence="3 4">
    <name type="scientific">Didymosphaeria variabile</name>
    <dbReference type="NCBI Taxonomy" id="1932322"/>
    <lineage>
        <taxon>Eukaryota</taxon>
        <taxon>Fungi</taxon>
        <taxon>Dikarya</taxon>
        <taxon>Ascomycota</taxon>
        <taxon>Pezizomycotina</taxon>
        <taxon>Dothideomycetes</taxon>
        <taxon>Pleosporomycetidae</taxon>
        <taxon>Pleosporales</taxon>
        <taxon>Massarineae</taxon>
        <taxon>Didymosphaeriaceae</taxon>
        <taxon>Didymosphaeria</taxon>
    </lineage>
</organism>
<dbReference type="PROSITE" id="PS50048">
    <property type="entry name" value="ZN2_CY6_FUNGAL_2"/>
    <property type="match status" value="1"/>
</dbReference>
<dbReference type="InterPro" id="IPR021858">
    <property type="entry name" value="Fun_TF"/>
</dbReference>
<reference evidence="3" key="1">
    <citation type="submission" date="2022-10" db="EMBL/GenBank/DDBJ databases">
        <title>Tapping the CABI collections for fungal endophytes: first genome assemblies for Collariella, Neodidymelliopsis, Ascochyta clinopodiicola, Didymella pomorum, Didymosphaeria variabile, Neocosmospora piperis and Neocucurbitaria cava.</title>
        <authorList>
            <person name="Hill R."/>
        </authorList>
    </citation>
    <scope>NUCLEOTIDE SEQUENCE</scope>
    <source>
        <strain evidence="3">IMI 356815</strain>
    </source>
</reference>
<accession>A0A9W8XP28</accession>
<name>A0A9W8XP28_9PLEO</name>
<dbReference type="InterPro" id="IPR053178">
    <property type="entry name" value="Osmoadaptation_assoc"/>
</dbReference>
<feature type="domain" description="Zn(2)-C6 fungal-type" evidence="2">
    <location>
        <begin position="11"/>
        <end position="38"/>
    </location>
</feature>
<keyword evidence="1" id="KW-0539">Nucleus</keyword>
<dbReference type="InterPro" id="IPR001138">
    <property type="entry name" value="Zn2Cys6_DnaBD"/>
</dbReference>
<dbReference type="OrthoDB" id="4491390at2759"/>
<dbReference type="GeneID" id="80909443"/>
<dbReference type="Proteomes" id="UP001140513">
    <property type="component" value="Unassembled WGS sequence"/>
</dbReference>
<evidence type="ECO:0000256" key="1">
    <source>
        <dbReference type="ARBA" id="ARBA00023242"/>
    </source>
</evidence>
<proteinExistence type="predicted"/>
<dbReference type="AlphaFoldDB" id="A0A9W8XP28"/>
<dbReference type="EMBL" id="JAPEUX010000004">
    <property type="protein sequence ID" value="KAJ4354180.1"/>
    <property type="molecule type" value="Genomic_DNA"/>
</dbReference>
<dbReference type="Pfam" id="PF00172">
    <property type="entry name" value="Zn_clus"/>
    <property type="match status" value="1"/>
</dbReference>
<sequence>MLPEPQRRGFCKQCKESGVQCDKKKPRCSACVAANKPCGGYDMGHIFINVNSSGPPPTWNRGQSAQKHLVLDLASQPATSPPQTLDMLAASLPTTSHTSDAMSLGSVDASRAIIALADPANIHHLVELFLDIYLRRYGPGKTPVDPLTAGNECGGWRLLLPSWLGQSVILDTAIGAMAASFIGSQYQDVGLSDHGGNMYLNALQMVQKALPELGTSERKHLLATTLVMSSTELFMSNGGGSSQLTHIEGATRLLNLSMDSMDLEELHVYILNQGLFEAISSRRSYPCSSPSFRHLARHIYSVPRTNRNDLYFQWCERILPLPNYLSVTDSVTSSTTAAPVSAVKAILDDLSTLEQSITPWYELLQSSMSGPWTFPAAQVSADSVPFPLQFISIEACTNYCLYWLAQLLILEARQILYMRLPQSDVPEHRALQPRISEYASLVCRSVQYCANNTSFAATENMFLPLDVVSSYYLRQGDHDRMNWCISAFARISREHKIGFASKKFDMADMRIVDTSYDPNGIWDQV</sequence>
<dbReference type="PANTHER" id="PTHR38111">
    <property type="entry name" value="ZN(2)-C6 FUNGAL-TYPE DOMAIN-CONTAINING PROTEIN-RELATED"/>
    <property type="match status" value="1"/>
</dbReference>
<gene>
    <name evidence="3" type="ORF">N0V89_005913</name>
</gene>
<dbReference type="GO" id="GO:0000981">
    <property type="term" value="F:DNA-binding transcription factor activity, RNA polymerase II-specific"/>
    <property type="evidence" value="ECO:0007669"/>
    <property type="project" value="InterPro"/>
</dbReference>
<protein>
    <recommendedName>
        <fullName evidence="2">Zn(2)-C6 fungal-type domain-containing protein</fullName>
    </recommendedName>
</protein>
<evidence type="ECO:0000313" key="4">
    <source>
        <dbReference type="Proteomes" id="UP001140513"/>
    </source>
</evidence>
<comment type="caution">
    <text evidence="3">The sequence shown here is derived from an EMBL/GenBank/DDBJ whole genome shotgun (WGS) entry which is preliminary data.</text>
</comment>
<dbReference type="SUPFAM" id="SSF57701">
    <property type="entry name" value="Zn2/Cys6 DNA-binding domain"/>
    <property type="match status" value="1"/>
</dbReference>
<dbReference type="Gene3D" id="4.10.240.10">
    <property type="entry name" value="Zn(2)-C6 fungal-type DNA-binding domain"/>
    <property type="match status" value="1"/>
</dbReference>
<dbReference type="RefSeq" id="XP_056071954.1">
    <property type="nucleotide sequence ID" value="XM_056214687.1"/>
</dbReference>
<keyword evidence="4" id="KW-1185">Reference proteome</keyword>